<dbReference type="GO" id="GO:0003676">
    <property type="term" value="F:nucleic acid binding"/>
    <property type="evidence" value="ECO:0007669"/>
    <property type="project" value="InterPro"/>
</dbReference>
<gene>
    <name evidence="1" type="ORF">GGI15_000067</name>
</gene>
<evidence type="ECO:0000313" key="2">
    <source>
        <dbReference type="Proteomes" id="UP001140172"/>
    </source>
</evidence>
<dbReference type="InterPro" id="IPR035979">
    <property type="entry name" value="RBD_domain_sf"/>
</dbReference>
<organism evidence="1 2">
    <name type="scientific">Coemansia interrupta</name>
    <dbReference type="NCBI Taxonomy" id="1126814"/>
    <lineage>
        <taxon>Eukaryota</taxon>
        <taxon>Fungi</taxon>
        <taxon>Fungi incertae sedis</taxon>
        <taxon>Zoopagomycota</taxon>
        <taxon>Kickxellomycotina</taxon>
        <taxon>Kickxellomycetes</taxon>
        <taxon>Kickxellales</taxon>
        <taxon>Kickxellaceae</taxon>
        <taxon>Coemansia</taxon>
    </lineage>
</organism>
<accession>A0A9W8HNW7</accession>
<keyword evidence="2" id="KW-1185">Reference proteome</keyword>
<sequence>MSAALGSTRSLATGVVYIRNLPPWCNEQRLQDAAHAHGHVYGVWISNHSRKALKTLGNHHSPHSSKRTAAIRITNTSVPESISEIAQLPEPTLEEKEQISESLASIVRYLNQQNISAEVVTKEPDMFQTRAAKALGMGVETRLFDKRTSDKPRFTEGMLDGYREGFKKGHSRLGIESLLRQAKESEDEMLLLTELFEHLHETSSSKQ</sequence>
<evidence type="ECO:0000313" key="1">
    <source>
        <dbReference type="EMBL" id="KAJ2788262.1"/>
    </source>
</evidence>
<reference evidence="1" key="1">
    <citation type="submission" date="2022-07" db="EMBL/GenBank/DDBJ databases">
        <title>Phylogenomic reconstructions and comparative analyses of Kickxellomycotina fungi.</title>
        <authorList>
            <person name="Reynolds N.K."/>
            <person name="Stajich J.E."/>
            <person name="Barry K."/>
            <person name="Grigoriev I.V."/>
            <person name="Crous P."/>
            <person name="Smith M.E."/>
        </authorList>
    </citation>
    <scope>NUCLEOTIDE SEQUENCE</scope>
    <source>
        <strain evidence="1">BCRC 34489</strain>
    </source>
</reference>
<name>A0A9W8HNW7_9FUNG</name>
<proteinExistence type="predicted"/>
<dbReference type="Proteomes" id="UP001140172">
    <property type="component" value="Unassembled WGS sequence"/>
</dbReference>
<dbReference type="EMBL" id="JANBUM010000003">
    <property type="protein sequence ID" value="KAJ2788262.1"/>
    <property type="molecule type" value="Genomic_DNA"/>
</dbReference>
<dbReference type="OrthoDB" id="5556970at2759"/>
<comment type="caution">
    <text evidence="1">The sequence shown here is derived from an EMBL/GenBank/DDBJ whole genome shotgun (WGS) entry which is preliminary data.</text>
</comment>
<dbReference type="SUPFAM" id="SSF54928">
    <property type="entry name" value="RNA-binding domain, RBD"/>
    <property type="match status" value="1"/>
</dbReference>
<protein>
    <submittedName>
        <fullName evidence="1">Uncharacterized protein</fullName>
    </submittedName>
</protein>
<dbReference type="AlphaFoldDB" id="A0A9W8HNW7"/>